<dbReference type="EMBL" id="VOEJ01000003">
    <property type="protein sequence ID" value="TWR29704.1"/>
    <property type="molecule type" value="Genomic_DNA"/>
</dbReference>
<dbReference type="GO" id="GO:0003676">
    <property type="term" value="F:nucleic acid binding"/>
    <property type="evidence" value="ECO:0007669"/>
    <property type="project" value="InterPro"/>
</dbReference>
<dbReference type="GO" id="GO:0046872">
    <property type="term" value="F:metal ion binding"/>
    <property type="evidence" value="ECO:0007669"/>
    <property type="project" value="UniProtKB-KW"/>
</dbReference>
<evidence type="ECO:0000256" key="7">
    <source>
        <dbReference type="SAM" id="SignalP"/>
    </source>
</evidence>
<evidence type="ECO:0000256" key="1">
    <source>
        <dbReference type="ARBA" id="ARBA00022722"/>
    </source>
</evidence>
<dbReference type="CDD" id="cd11010">
    <property type="entry name" value="S1-P1_nuclease"/>
    <property type="match status" value="1"/>
</dbReference>
<feature type="chain" id="PRO_5021870173" evidence="7">
    <location>
        <begin position="25"/>
        <end position="265"/>
    </location>
</feature>
<gene>
    <name evidence="8" type="ORF">FPZ43_07530</name>
</gene>
<dbReference type="PANTHER" id="PTHR33146">
    <property type="entry name" value="ENDONUCLEASE 4"/>
    <property type="match status" value="1"/>
</dbReference>
<evidence type="ECO:0000256" key="2">
    <source>
        <dbReference type="ARBA" id="ARBA00022723"/>
    </source>
</evidence>
<dbReference type="GO" id="GO:0016788">
    <property type="term" value="F:hydrolase activity, acting on ester bonds"/>
    <property type="evidence" value="ECO:0007669"/>
    <property type="project" value="InterPro"/>
</dbReference>
<dbReference type="Proteomes" id="UP000320042">
    <property type="component" value="Unassembled WGS sequence"/>
</dbReference>
<comment type="caution">
    <text evidence="8">The sequence shown here is derived from an EMBL/GenBank/DDBJ whole genome shotgun (WGS) entry which is preliminary data.</text>
</comment>
<dbReference type="AlphaFoldDB" id="A0A563UEC2"/>
<dbReference type="SUPFAM" id="SSF48537">
    <property type="entry name" value="Phospholipase C/P1 nuclease"/>
    <property type="match status" value="1"/>
</dbReference>
<keyword evidence="1" id="KW-0540">Nuclease</keyword>
<evidence type="ECO:0000256" key="3">
    <source>
        <dbReference type="ARBA" id="ARBA00022759"/>
    </source>
</evidence>
<name>A0A563UEC2_9SPHI</name>
<protein>
    <submittedName>
        <fullName evidence="8">S1/P1 nuclease</fullName>
    </submittedName>
</protein>
<dbReference type="GO" id="GO:0004519">
    <property type="term" value="F:endonuclease activity"/>
    <property type="evidence" value="ECO:0007669"/>
    <property type="project" value="UniProtKB-KW"/>
</dbReference>
<dbReference type="Pfam" id="PF02265">
    <property type="entry name" value="S1-P1_nuclease"/>
    <property type="match status" value="1"/>
</dbReference>
<keyword evidence="3" id="KW-0255">Endonuclease</keyword>
<evidence type="ECO:0000313" key="9">
    <source>
        <dbReference type="Proteomes" id="UP000320042"/>
    </source>
</evidence>
<keyword evidence="9" id="KW-1185">Reference proteome</keyword>
<dbReference type="Gene3D" id="1.10.575.10">
    <property type="entry name" value="P1 Nuclease"/>
    <property type="match status" value="1"/>
</dbReference>
<accession>A0A563UEC2</accession>
<dbReference type="RefSeq" id="WP_146381259.1">
    <property type="nucleotide sequence ID" value="NZ_VOEJ01000003.1"/>
</dbReference>
<keyword evidence="2" id="KW-0479">Metal-binding</keyword>
<evidence type="ECO:0000256" key="6">
    <source>
        <dbReference type="ARBA" id="ARBA00023180"/>
    </source>
</evidence>
<organism evidence="8 9">
    <name type="scientific">Mucilaginibacter pallidiroseus</name>
    <dbReference type="NCBI Taxonomy" id="2599295"/>
    <lineage>
        <taxon>Bacteria</taxon>
        <taxon>Pseudomonadati</taxon>
        <taxon>Bacteroidota</taxon>
        <taxon>Sphingobacteriia</taxon>
        <taxon>Sphingobacteriales</taxon>
        <taxon>Sphingobacteriaceae</taxon>
        <taxon>Mucilaginibacter</taxon>
    </lineage>
</organism>
<proteinExistence type="predicted"/>
<dbReference type="InterPro" id="IPR003154">
    <property type="entry name" value="S1/P1nuclease"/>
</dbReference>
<keyword evidence="7" id="KW-0732">Signal</keyword>
<evidence type="ECO:0000256" key="5">
    <source>
        <dbReference type="ARBA" id="ARBA00023157"/>
    </source>
</evidence>
<keyword evidence="6" id="KW-0325">Glycoprotein</keyword>
<dbReference type="OrthoDB" id="267579at2"/>
<keyword evidence="5" id="KW-1015">Disulfide bond</keyword>
<dbReference type="GO" id="GO:0006308">
    <property type="term" value="P:DNA catabolic process"/>
    <property type="evidence" value="ECO:0007669"/>
    <property type="project" value="InterPro"/>
</dbReference>
<feature type="signal peptide" evidence="7">
    <location>
        <begin position="1"/>
        <end position="24"/>
    </location>
</feature>
<evidence type="ECO:0000313" key="8">
    <source>
        <dbReference type="EMBL" id="TWR29704.1"/>
    </source>
</evidence>
<dbReference type="PANTHER" id="PTHR33146:SF26">
    <property type="entry name" value="ENDONUCLEASE 4"/>
    <property type="match status" value="1"/>
</dbReference>
<reference evidence="8 9" key="1">
    <citation type="submission" date="2019-07" db="EMBL/GenBank/DDBJ databases">
        <authorList>
            <person name="Kim J."/>
        </authorList>
    </citation>
    <scope>NUCLEOTIDE SEQUENCE [LARGE SCALE GENOMIC DNA]</scope>
    <source>
        <strain evidence="9">dk17</strain>
    </source>
</reference>
<keyword evidence="4" id="KW-0378">Hydrolase</keyword>
<dbReference type="InterPro" id="IPR008947">
    <property type="entry name" value="PLipase_C/P1_nuclease_dom_sf"/>
</dbReference>
<evidence type="ECO:0000256" key="4">
    <source>
        <dbReference type="ARBA" id="ARBA00022801"/>
    </source>
</evidence>
<sequence length="265" mass="30524">MKFSLLKKLFLGVAMMYLPLQSMAWGTNGHRISGQIADSYLTPKARAAIKALLGDESLAMASNWADFIKSDPKYNYLYNWHFIDFDKKYEYAELQAFLKQDTAVDAYTKLNYLVGELKKKNLPKENKLLALRMLIHIVEDVHQPLHTGHTNDKGGNDVKVNWYKNETNLHSIWDSQLIDAQQLSFTEYVAWINHTTVAQRTEWQKAPISQWLYESNQLAEKIYSEVKTGDNINTFKYTFNHIAELNTQLLKGGVRLAGLLNQIFA</sequence>